<protein>
    <submittedName>
        <fullName evidence="2">CNH domain-containing protein</fullName>
    </submittedName>
</protein>
<evidence type="ECO:0000313" key="1">
    <source>
        <dbReference type="Proteomes" id="UP000095287"/>
    </source>
</evidence>
<accession>A0A1I8ARV7</accession>
<sequence length="157" mass="18143">MLLLPHSRTDRLYVSWKIFRVKGYVQDRTHSGQAGVPKRAHLEELQVSGEGQLQSSVPVADTNENTAPLCNYSLFANDYLHVFTPCGIIRLEMSTIRSKEMLDVHIKQFKLLSEETCKGRTPRKNVKPFYYRPEELLLATWNDDNEIELAYIKVDTE</sequence>
<name>A0A1I8ARV7_9BILA</name>
<dbReference type="AlphaFoldDB" id="A0A1I8ARV7"/>
<dbReference type="WBParaSite" id="L893_g8822.t1">
    <property type="protein sequence ID" value="L893_g8822.t1"/>
    <property type="gene ID" value="L893_g8822"/>
</dbReference>
<organism evidence="1 2">
    <name type="scientific">Steinernema glaseri</name>
    <dbReference type="NCBI Taxonomy" id="37863"/>
    <lineage>
        <taxon>Eukaryota</taxon>
        <taxon>Metazoa</taxon>
        <taxon>Ecdysozoa</taxon>
        <taxon>Nematoda</taxon>
        <taxon>Chromadorea</taxon>
        <taxon>Rhabditida</taxon>
        <taxon>Tylenchina</taxon>
        <taxon>Panagrolaimomorpha</taxon>
        <taxon>Strongyloidoidea</taxon>
        <taxon>Steinernematidae</taxon>
        <taxon>Steinernema</taxon>
    </lineage>
</organism>
<keyword evidence="1" id="KW-1185">Reference proteome</keyword>
<evidence type="ECO:0000313" key="2">
    <source>
        <dbReference type="WBParaSite" id="L893_g8822.t1"/>
    </source>
</evidence>
<reference evidence="2" key="1">
    <citation type="submission" date="2016-11" db="UniProtKB">
        <authorList>
            <consortium name="WormBaseParasite"/>
        </authorList>
    </citation>
    <scope>IDENTIFICATION</scope>
</reference>
<dbReference type="Proteomes" id="UP000095287">
    <property type="component" value="Unplaced"/>
</dbReference>
<proteinExistence type="predicted"/>